<evidence type="ECO:0000313" key="5">
    <source>
        <dbReference type="Proteomes" id="UP000184001"/>
    </source>
</evidence>
<dbReference type="InterPro" id="IPR023186">
    <property type="entry name" value="IUNH"/>
</dbReference>
<proteinExistence type="predicted"/>
<accession>A0A8G2FHV9</accession>
<name>A0A8G2FHV9_9BACT</name>
<keyword evidence="1" id="KW-0378">Hydrolase</keyword>
<dbReference type="PANTHER" id="PTHR12304">
    <property type="entry name" value="INOSINE-URIDINE PREFERRING NUCLEOSIDE HYDROLASE"/>
    <property type="match status" value="1"/>
</dbReference>
<evidence type="ECO:0000256" key="2">
    <source>
        <dbReference type="ARBA" id="ARBA00023295"/>
    </source>
</evidence>
<reference evidence="4 5" key="1">
    <citation type="submission" date="2016-11" db="EMBL/GenBank/DDBJ databases">
        <authorList>
            <person name="Varghese N."/>
            <person name="Submissions S."/>
        </authorList>
    </citation>
    <scope>NUCLEOTIDE SEQUENCE [LARGE SCALE GENOMIC DNA]</scope>
    <source>
        <strain evidence="4 5">DSM 17919</strain>
    </source>
</reference>
<comment type="caution">
    <text evidence="4">The sequence shown here is derived from an EMBL/GenBank/DDBJ whole genome shotgun (WGS) entry which is preliminary data.</text>
</comment>
<protein>
    <submittedName>
        <fullName evidence="4">Purine nucleosidase</fullName>
    </submittedName>
</protein>
<evidence type="ECO:0000256" key="1">
    <source>
        <dbReference type="ARBA" id="ARBA00022801"/>
    </source>
</evidence>
<dbReference type="PANTHER" id="PTHR12304:SF4">
    <property type="entry name" value="URIDINE NUCLEOSIDASE"/>
    <property type="match status" value="1"/>
</dbReference>
<dbReference type="InterPro" id="IPR001910">
    <property type="entry name" value="Inosine/uridine_hydrolase_dom"/>
</dbReference>
<evidence type="ECO:0000259" key="3">
    <source>
        <dbReference type="Pfam" id="PF01156"/>
    </source>
</evidence>
<dbReference type="EMBL" id="FQZR01000003">
    <property type="protein sequence ID" value="SHJ10602.1"/>
    <property type="molecule type" value="Genomic_DNA"/>
</dbReference>
<dbReference type="SUPFAM" id="SSF53590">
    <property type="entry name" value="Nucleoside hydrolase"/>
    <property type="match status" value="1"/>
</dbReference>
<dbReference type="GO" id="GO:0008477">
    <property type="term" value="F:purine nucleosidase activity"/>
    <property type="evidence" value="ECO:0007669"/>
    <property type="project" value="TreeGrafter"/>
</dbReference>
<dbReference type="InterPro" id="IPR036452">
    <property type="entry name" value="Ribo_hydro-like"/>
</dbReference>
<dbReference type="GO" id="GO:0005829">
    <property type="term" value="C:cytosol"/>
    <property type="evidence" value="ECO:0007669"/>
    <property type="project" value="TreeGrafter"/>
</dbReference>
<dbReference type="Pfam" id="PF01156">
    <property type="entry name" value="IU_nuc_hydro"/>
    <property type="match status" value="1"/>
</dbReference>
<sequence>MCLKNDNAISLVIDTDNSFGMPVRELDDGIALIISLVSKQIDVKAIVASACNCRAYEAAQNTLYLLDQFGISDIPVGLGAETPLSGDREAHHQYLDAKSVSRERTYWRNAPDIPARDVSLLPSGADVLIDAVRANPHEIIVVVLGSFTNLALALRKAPDIGALIKEVVHMGGSFAPLDGELAFEWDTADIPPEIWATTLRFNTWYDKQATVEVLQAGVPVCFITANVTSHFYLRNNHVRKVRSAAKGALGQSLIRSIEPWLEWSIAERKLVGAHMHDPLTILSLLEKSVCTYRYMSADIPSFLAGYELFPQDEGSLCKTAGNAALPKVKVAVNADTARAEELLCDLLSRAVSLESNV</sequence>
<dbReference type="Proteomes" id="UP000184001">
    <property type="component" value="Unassembled WGS sequence"/>
</dbReference>
<dbReference type="AlphaFoldDB" id="A0A8G2FHV9"/>
<organism evidence="4 5">
    <name type="scientific">Halodesulfovibrio aestuarii</name>
    <dbReference type="NCBI Taxonomy" id="126333"/>
    <lineage>
        <taxon>Bacteria</taxon>
        <taxon>Pseudomonadati</taxon>
        <taxon>Thermodesulfobacteriota</taxon>
        <taxon>Desulfovibrionia</taxon>
        <taxon>Desulfovibrionales</taxon>
        <taxon>Desulfovibrionaceae</taxon>
        <taxon>Halodesulfovibrio</taxon>
    </lineage>
</organism>
<evidence type="ECO:0000313" key="4">
    <source>
        <dbReference type="EMBL" id="SHJ10602.1"/>
    </source>
</evidence>
<dbReference type="Gene3D" id="3.90.245.10">
    <property type="entry name" value="Ribonucleoside hydrolase-like"/>
    <property type="match status" value="1"/>
</dbReference>
<gene>
    <name evidence="4" type="ORF">SAMN05660830_01660</name>
</gene>
<dbReference type="RefSeq" id="WP_020000377.1">
    <property type="nucleotide sequence ID" value="NZ_CP192219.1"/>
</dbReference>
<dbReference type="GO" id="GO:0006152">
    <property type="term" value="P:purine nucleoside catabolic process"/>
    <property type="evidence" value="ECO:0007669"/>
    <property type="project" value="TreeGrafter"/>
</dbReference>
<feature type="domain" description="Inosine/uridine-preferring nucleoside hydrolase" evidence="3">
    <location>
        <begin position="12"/>
        <end position="338"/>
    </location>
</feature>
<keyword evidence="2" id="KW-0326">Glycosidase</keyword>